<feature type="compositionally biased region" description="Basic residues" evidence="1">
    <location>
        <begin position="108"/>
        <end position="118"/>
    </location>
</feature>
<accession>A0A4C1TPE7</accession>
<protein>
    <submittedName>
        <fullName evidence="2">Uncharacterized protein</fullName>
    </submittedName>
</protein>
<proteinExistence type="predicted"/>
<feature type="compositionally biased region" description="Polar residues" evidence="1">
    <location>
        <begin position="78"/>
        <end position="88"/>
    </location>
</feature>
<sequence length="118" mass="12999">MSFGPYLLRPKENHLWEVTKIYEELRFRHGLRVQFLSEKGIAVPVDSINEFITAATPAMNPSCAPSPSVASGKHYASAGSSDASTDQFDGTVRGLDSEQDDPFTAIVIKKRSSPSRQR</sequence>
<evidence type="ECO:0000313" key="2">
    <source>
        <dbReference type="EMBL" id="GBP15850.1"/>
    </source>
</evidence>
<name>A0A4C1TPE7_EUMVA</name>
<keyword evidence="3" id="KW-1185">Reference proteome</keyword>
<dbReference type="EMBL" id="BGZK01000075">
    <property type="protein sequence ID" value="GBP15850.1"/>
    <property type="molecule type" value="Genomic_DNA"/>
</dbReference>
<comment type="caution">
    <text evidence="2">The sequence shown here is derived from an EMBL/GenBank/DDBJ whole genome shotgun (WGS) entry which is preliminary data.</text>
</comment>
<evidence type="ECO:0000313" key="3">
    <source>
        <dbReference type="Proteomes" id="UP000299102"/>
    </source>
</evidence>
<dbReference type="Proteomes" id="UP000299102">
    <property type="component" value="Unassembled WGS sequence"/>
</dbReference>
<reference evidence="2 3" key="1">
    <citation type="journal article" date="2019" name="Commun. Biol.">
        <title>The bagworm genome reveals a unique fibroin gene that provides high tensile strength.</title>
        <authorList>
            <person name="Kono N."/>
            <person name="Nakamura H."/>
            <person name="Ohtoshi R."/>
            <person name="Tomita M."/>
            <person name="Numata K."/>
            <person name="Arakawa K."/>
        </authorList>
    </citation>
    <scope>NUCLEOTIDE SEQUENCE [LARGE SCALE GENOMIC DNA]</scope>
</reference>
<feature type="region of interest" description="Disordered" evidence="1">
    <location>
        <begin position="59"/>
        <end position="118"/>
    </location>
</feature>
<evidence type="ECO:0000256" key="1">
    <source>
        <dbReference type="SAM" id="MobiDB-lite"/>
    </source>
</evidence>
<gene>
    <name evidence="2" type="ORF">EVAR_12451_1</name>
</gene>
<organism evidence="2 3">
    <name type="scientific">Eumeta variegata</name>
    <name type="common">Bagworm moth</name>
    <name type="synonym">Eumeta japonica</name>
    <dbReference type="NCBI Taxonomy" id="151549"/>
    <lineage>
        <taxon>Eukaryota</taxon>
        <taxon>Metazoa</taxon>
        <taxon>Ecdysozoa</taxon>
        <taxon>Arthropoda</taxon>
        <taxon>Hexapoda</taxon>
        <taxon>Insecta</taxon>
        <taxon>Pterygota</taxon>
        <taxon>Neoptera</taxon>
        <taxon>Endopterygota</taxon>
        <taxon>Lepidoptera</taxon>
        <taxon>Glossata</taxon>
        <taxon>Ditrysia</taxon>
        <taxon>Tineoidea</taxon>
        <taxon>Psychidae</taxon>
        <taxon>Oiketicinae</taxon>
        <taxon>Eumeta</taxon>
    </lineage>
</organism>
<dbReference type="AlphaFoldDB" id="A0A4C1TPE7"/>